<feature type="non-terminal residue" evidence="2">
    <location>
        <position position="1"/>
    </location>
</feature>
<organism evidence="2">
    <name type="scientific">Arion vulgaris</name>
    <dbReference type="NCBI Taxonomy" id="1028688"/>
    <lineage>
        <taxon>Eukaryota</taxon>
        <taxon>Metazoa</taxon>
        <taxon>Spiralia</taxon>
        <taxon>Lophotrochozoa</taxon>
        <taxon>Mollusca</taxon>
        <taxon>Gastropoda</taxon>
        <taxon>Heterobranchia</taxon>
        <taxon>Euthyneura</taxon>
        <taxon>Panpulmonata</taxon>
        <taxon>Eupulmonata</taxon>
        <taxon>Stylommatophora</taxon>
        <taxon>Helicina</taxon>
        <taxon>Arionoidea</taxon>
        <taxon>Arionidae</taxon>
        <taxon>Arion</taxon>
    </lineage>
</organism>
<name>A0A0B6YFP7_9EUPU</name>
<dbReference type="AlphaFoldDB" id="A0A0B6YFP7"/>
<gene>
    <name evidence="2" type="primary">ORF24229</name>
</gene>
<dbReference type="EMBL" id="HACG01008183">
    <property type="protein sequence ID" value="CEK55048.1"/>
    <property type="molecule type" value="Transcribed_RNA"/>
</dbReference>
<evidence type="ECO:0000256" key="1">
    <source>
        <dbReference type="SAM" id="MobiDB-lite"/>
    </source>
</evidence>
<protein>
    <submittedName>
        <fullName evidence="2">Uncharacterized protein</fullName>
    </submittedName>
</protein>
<evidence type="ECO:0000313" key="2">
    <source>
        <dbReference type="EMBL" id="CEK55048.1"/>
    </source>
</evidence>
<reference evidence="2" key="1">
    <citation type="submission" date="2014-12" db="EMBL/GenBank/DDBJ databases">
        <title>Insight into the proteome of Arion vulgaris.</title>
        <authorList>
            <person name="Aradska J."/>
            <person name="Bulat T."/>
            <person name="Smidak R."/>
            <person name="Sarate P."/>
            <person name="Gangsoo J."/>
            <person name="Sialana F."/>
            <person name="Bilban M."/>
            <person name="Lubec G."/>
        </authorList>
    </citation>
    <scope>NUCLEOTIDE SEQUENCE</scope>
    <source>
        <tissue evidence="2">Skin</tissue>
    </source>
</reference>
<accession>A0A0B6YFP7</accession>
<feature type="region of interest" description="Disordered" evidence="1">
    <location>
        <begin position="24"/>
        <end position="53"/>
    </location>
</feature>
<proteinExistence type="predicted"/>
<sequence length="53" mass="6021">GNYEDDFEPEDDEELLRGEMLRLADTGPPQRAPSQAHTTEDIYDFSNTSNLGY</sequence>